<evidence type="ECO:0000256" key="6">
    <source>
        <dbReference type="ARBA" id="ARBA00023242"/>
    </source>
</evidence>
<dbReference type="AlphaFoldDB" id="A0AA47M886"/>
<dbReference type="InterPro" id="IPR023082">
    <property type="entry name" value="Homeo_prospero_dom"/>
</dbReference>
<comment type="subcellular location">
    <subcellularLocation>
        <location evidence="1">Nucleus</location>
    </subcellularLocation>
</comment>
<keyword evidence="3 9" id="KW-0238">DNA-binding</keyword>
<dbReference type="Pfam" id="PF05044">
    <property type="entry name" value="HPD"/>
    <property type="match status" value="2"/>
</dbReference>
<dbReference type="GO" id="GO:0005634">
    <property type="term" value="C:nucleus"/>
    <property type="evidence" value="ECO:0007669"/>
    <property type="project" value="UniProtKB-SubCell"/>
</dbReference>
<dbReference type="PANTHER" id="PTHR12198:SF11">
    <property type="entry name" value="PROSPERO HOMEOBOX 3"/>
    <property type="match status" value="1"/>
</dbReference>
<dbReference type="InterPro" id="IPR037131">
    <property type="entry name" value="Homeo_prospero_dom_sf"/>
</dbReference>
<comment type="caution">
    <text evidence="9">The sequence shown here is derived from an EMBL/GenBank/DDBJ whole genome shotgun (WGS) entry which is preliminary data.</text>
</comment>
<dbReference type="EMBL" id="JAOPHQ010005426">
    <property type="protein sequence ID" value="KAK0135435.1"/>
    <property type="molecule type" value="Genomic_DNA"/>
</dbReference>
<evidence type="ECO:0000256" key="3">
    <source>
        <dbReference type="ARBA" id="ARBA00023125"/>
    </source>
</evidence>
<evidence type="ECO:0000256" key="5">
    <source>
        <dbReference type="ARBA" id="ARBA00023163"/>
    </source>
</evidence>
<dbReference type="Proteomes" id="UP001174136">
    <property type="component" value="Unassembled WGS sequence"/>
</dbReference>
<dbReference type="PROSITE" id="PS51818">
    <property type="entry name" value="HOMEO_PROSPERO"/>
    <property type="match status" value="1"/>
</dbReference>
<keyword evidence="2" id="KW-0805">Transcription regulation</keyword>
<dbReference type="PANTHER" id="PTHR12198">
    <property type="entry name" value="HOMEOBOX PROTEIN PROSPERO/PROX-1/CEH-26"/>
    <property type="match status" value="1"/>
</dbReference>
<dbReference type="SUPFAM" id="SSF46689">
    <property type="entry name" value="Homeodomain-like"/>
    <property type="match status" value="2"/>
</dbReference>
<keyword evidence="6" id="KW-0539">Nucleus</keyword>
<evidence type="ECO:0000313" key="10">
    <source>
        <dbReference type="Proteomes" id="UP001174136"/>
    </source>
</evidence>
<dbReference type="Gene3D" id="1.10.10.500">
    <property type="entry name" value="Homeo-prospero domain"/>
    <property type="match status" value="1"/>
</dbReference>
<dbReference type="GO" id="GO:0048468">
    <property type="term" value="P:cell development"/>
    <property type="evidence" value="ECO:0007669"/>
    <property type="project" value="UniProtKB-ARBA"/>
</dbReference>
<evidence type="ECO:0000256" key="4">
    <source>
        <dbReference type="ARBA" id="ARBA00023155"/>
    </source>
</evidence>
<proteinExistence type="predicted"/>
<dbReference type="GO" id="GO:0007399">
    <property type="term" value="P:nervous system development"/>
    <property type="evidence" value="ECO:0007669"/>
    <property type="project" value="UniProtKB-ARBA"/>
</dbReference>
<reference evidence="9" key="1">
    <citation type="journal article" date="2023" name="Front. Mar. Sci.">
        <title>A new Merluccius polli reference genome to investigate the effects of global change in West African waters.</title>
        <authorList>
            <person name="Mateo J.L."/>
            <person name="Blanco-Fernandez C."/>
            <person name="Garcia-Vazquez E."/>
            <person name="Machado-Schiaffino G."/>
        </authorList>
    </citation>
    <scope>NUCLEOTIDE SEQUENCE</scope>
    <source>
        <strain evidence="9">C29</strain>
        <tissue evidence="9">Fin</tissue>
    </source>
</reference>
<feature type="compositionally biased region" description="Basic residues" evidence="7">
    <location>
        <begin position="11"/>
        <end position="30"/>
    </location>
</feature>
<organism evidence="9 10">
    <name type="scientific">Merluccius polli</name>
    <name type="common">Benguela hake</name>
    <name type="synonym">Merluccius cadenati</name>
    <dbReference type="NCBI Taxonomy" id="89951"/>
    <lineage>
        <taxon>Eukaryota</taxon>
        <taxon>Metazoa</taxon>
        <taxon>Chordata</taxon>
        <taxon>Craniata</taxon>
        <taxon>Vertebrata</taxon>
        <taxon>Euteleostomi</taxon>
        <taxon>Actinopterygii</taxon>
        <taxon>Neopterygii</taxon>
        <taxon>Teleostei</taxon>
        <taxon>Neoteleostei</taxon>
        <taxon>Acanthomorphata</taxon>
        <taxon>Zeiogadaria</taxon>
        <taxon>Gadariae</taxon>
        <taxon>Gadiformes</taxon>
        <taxon>Gadoidei</taxon>
        <taxon>Merlucciidae</taxon>
        <taxon>Merluccius</taxon>
    </lineage>
</organism>
<dbReference type="GO" id="GO:0000981">
    <property type="term" value="F:DNA-binding transcription factor activity, RNA polymerase II-specific"/>
    <property type="evidence" value="ECO:0007669"/>
    <property type="project" value="TreeGrafter"/>
</dbReference>
<protein>
    <submittedName>
        <fullName evidence="9">Prospero homeobox protein 1</fullName>
    </submittedName>
</protein>
<feature type="domain" description="Prospero" evidence="8">
    <location>
        <begin position="36"/>
        <end position="222"/>
    </location>
</feature>
<evidence type="ECO:0000256" key="7">
    <source>
        <dbReference type="SAM" id="MobiDB-lite"/>
    </source>
</evidence>
<evidence type="ECO:0000259" key="8">
    <source>
        <dbReference type="PROSITE" id="PS51818"/>
    </source>
</evidence>
<evidence type="ECO:0000313" key="9">
    <source>
        <dbReference type="EMBL" id="KAK0135435.1"/>
    </source>
</evidence>
<name>A0AA47M886_MERPO</name>
<dbReference type="InterPro" id="IPR009057">
    <property type="entry name" value="Homeodomain-like_sf"/>
</dbReference>
<keyword evidence="10" id="KW-1185">Reference proteome</keyword>
<dbReference type="InterPro" id="IPR039350">
    <property type="entry name" value="Prospero_homeodomain"/>
</dbReference>
<keyword evidence="5" id="KW-0804">Transcription</keyword>
<sequence length="222" mass="26040">MLGRLDPSLGPRHHHHPHPHPNPHPHHHAPRGRERGEGLSPCHLKKAKLMFFYARYPSSNTLKTYFPDVKFNRCVTSQLIKWFSNFREFFYIQMERFARQAIRDALTRYTPPSQFVETTLRFWCARDVESDGPPHLVGESHLRMSRDTELYRILNMHYNKSNVYQVPEKFIEVAEVALREFYSAIHNGRDTDPCWKKGIYKIICKLDSPVPDAFRLPGCPVG</sequence>
<evidence type="ECO:0000256" key="1">
    <source>
        <dbReference type="ARBA" id="ARBA00004123"/>
    </source>
</evidence>
<keyword evidence="4 9" id="KW-0371">Homeobox</keyword>
<feature type="region of interest" description="Disordered" evidence="7">
    <location>
        <begin position="1"/>
        <end position="39"/>
    </location>
</feature>
<accession>A0AA47M886</accession>
<gene>
    <name evidence="9" type="primary">PROX1</name>
    <name evidence="9" type="ORF">N1851_028699</name>
</gene>
<dbReference type="GO" id="GO:0000978">
    <property type="term" value="F:RNA polymerase II cis-regulatory region sequence-specific DNA binding"/>
    <property type="evidence" value="ECO:0007669"/>
    <property type="project" value="TreeGrafter"/>
</dbReference>
<evidence type="ECO:0000256" key="2">
    <source>
        <dbReference type="ARBA" id="ARBA00023015"/>
    </source>
</evidence>